<evidence type="ECO:0000313" key="2">
    <source>
        <dbReference type="Proteomes" id="UP000235584"/>
    </source>
</evidence>
<keyword evidence="2" id="KW-1185">Reference proteome</keyword>
<dbReference type="KEGG" id="bsto:C0V70_14650"/>
<sequence length="149" mass="17431">MFSRLDHDIKAVLFPKEWADGLKQILLNIYGDKCLKDEKTFEVFGFSYPNEALLVISYVGLDKFKTPVTLFLSSDLNEKTDTDKVMDRMFDGAGVFFDQFFAHEDTEDEIWDEYILDWDEAEFGNEKFFYRVTRENVGLTMQADMLLGE</sequence>
<dbReference type="RefSeq" id="WP_102244614.1">
    <property type="nucleotide sequence ID" value="NZ_CP025704.1"/>
</dbReference>
<organism evidence="1 2">
    <name type="scientific">Bacteriovorax stolpii</name>
    <name type="common">Bdellovibrio stolpii</name>
    <dbReference type="NCBI Taxonomy" id="960"/>
    <lineage>
        <taxon>Bacteria</taxon>
        <taxon>Pseudomonadati</taxon>
        <taxon>Bdellovibrionota</taxon>
        <taxon>Bacteriovoracia</taxon>
        <taxon>Bacteriovoracales</taxon>
        <taxon>Bacteriovoracaceae</taxon>
        <taxon>Bacteriovorax</taxon>
    </lineage>
</organism>
<dbReference type="EMBL" id="CP025704">
    <property type="protein sequence ID" value="AUN99323.1"/>
    <property type="molecule type" value="Genomic_DNA"/>
</dbReference>
<dbReference type="AlphaFoldDB" id="A0A2K9NUX7"/>
<gene>
    <name evidence="1" type="ORF">C0V70_14650</name>
</gene>
<name>A0A2K9NUX7_BACTC</name>
<dbReference type="OrthoDB" id="5293441at2"/>
<dbReference type="Proteomes" id="UP000235584">
    <property type="component" value="Chromosome"/>
</dbReference>
<evidence type="ECO:0000313" key="1">
    <source>
        <dbReference type="EMBL" id="AUN99323.1"/>
    </source>
</evidence>
<reference evidence="1 2" key="1">
    <citation type="submission" date="2018-01" db="EMBL/GenBank/DDBJ databases">
        <title>Complete genome sequence of Bacteriovorax stolpii DSM12778.</title>
        <authorList>
            <person name="Tang B."/>
            <person name="Chang J."/>
        </authorList>
    </citation>
    <scope>NUCLEOTIDE SEQUENCE [LARGE SCALE GENOMIC DNA]</scope>
    <source>
        <strain evidence="1 2">DSM 12778</strain>
    </source>
</reference>
<proteinExistence type="predicted"/>
<accession>A0A2K9NUX7</accession>
<protein>
    <submittedName>
        <fullName evidence="1">Uncharacterized protein</fullName>
    </submittedName>
</protein>